<gene>
    <name evidence="1" type="ORF">RFI_34104</name>
</gene>
<proteinExistence type="predicted"/>
<evidence type="ECO:0000313" key="2">
    <source>
        <dbReference type="Proteomes" id="UP000023152"/>
    </source>
</evidence>
<name>X6LPK9_RETFI</name>
<dbReference type="AlphaFoldDB" id="X6LPK9"/>
<organism evidence="1 2">
    <name type="scientific">Reticulomyxa filosa</name>
    <dbReference type="NCBI Taxonomy" id="46433"/>
    <lineage>
        <taxon>Eukaryota</taxon>
        <taxon>Sar</taxon>
        <taxon>Rhizaria</taxon>
        <taxon>Retaria</taxon>
        <taxon>Foraminifera</taxon>
        <taxon>Monothalamids</taxon>
        <taxon>Reticulomyxidae</taxon>
        <taxon>Reticulomyxa</taxon>
    </lineage>
</organism>
<sequence>MIGHIQKKISISSSTYFECITIIQCVKGNQVVVKSEYQYKINDNKSIEIKTINDTLCRKICIEKKYQFLHKYCQEYYAAQKIIFGKSDIINNFNNNLNIYPLNKELGIIQFIADKIHG</sequence>
<dbReference type="Proteomes" id="UP000023152">
    <property type="component" value="Unassembled WGS sequence"/>
</dbReference>
<evidence type="ECO:0000313" key="1">
    <source>
        <dbReference type="EMBL" id="ETO03306.1"/>
    </source>
</evidence>
<keyword evidence="2" id="KW-1185">Reference proteome</keyword>
<comment type="caution">
    <text evidence="1">The sequence shown here is derived from an EMBL/GenBank/DDBJ whole genome shotgun (WGS) entry which is preliminary data.</text>
</comment>
<accession>X6LPK9</accession>
<reference evidence="1 2" key="1">
    <citation type="journal article" date="2013" name="Curr. Biol.">
        <title>The Genome of the Foraminiferan Reticulomyxa filosa.</title>
        <authorList>
            <person name="Glockner G."/>
            <person name="Hulsmann N."/>
            <person name="Schleicher M."/>
            <person name="Noegel A.A."/>
            <person name="Eichinger L."/>
            <person name="Gallinger C."/>
            <person name="Pawlowski J."/>
            <person name="Sierra R."/>
            <person name="Euteneuer U."/>
            <person name="Pillet L."/>
            <person name="Moustafa A."/>
            <person name="Platzer M."/>
            <person name="Groth M."/>
            <person name="Szafranski K."/>
            <person name="Schliwa M."/>
        </authorList>
    </citation>
    <scope>NUCLEOTIDE SEQUENCE [LARGE SCALE GENOMIC DNA]</scope>
</reference>
<dbReference type="EMBL" id="ASPP01033698">
    <property type="protein sequence ID" value="ETO03306.1"/>
    <property type="molecule type" value="Genomic_DNA"/>
</dbReference>
<protein>
    <submittedName>
        <fullName evidence="1">Uncharacterized protein</fullName>
    </submittedName>
</protein>